<evidence type="ECO:0000313" key="3">
    <source>
        <dbReference type="Proteomes" id="UP000824890"/>
    </source>
</evidence>
<dbReference type="PANTHER" id="PTHR33623">
    <property type="entry name" value="OS04G0572500 PROTEIN"/>
    <property type="match status" value="1"/>
</dbReference>
<comment type="caution">
    <text evidence="2">The sequence shown here is derived from an EMBL/GenBank/DDBJ whole genome shotgun (WGS) entry which is preliminary data.</text>
</comment>
<dbReference type="EMBL" id="JAGKQM010000001">
    <property type="protein sequence ID" value="KAH0941650.1"/>
    <property type="molecule type" value="Genomic_DNA"/>
</dbReference>
<dbReference type="PANTHER" id="PTHR33623:SF4">
    <property type="entry name" value="DUF4378 DOMAIN-CONTAINING PROTEIN"/>
    <property type="match status" value="1"/>
</dbReference>
<evidence type="ECO:0000256" key="1">
    <source>
        <dbReference type="SAM" id="MobiDB-lite"/>
    </source>
</evidence>
<keyword evidence="3" id="KW-1185">Reference proteome</keyword>
<evidence type="ECO:0008006" key="4">
    <source>
        <dbReference type="Google" id="ProtNLM"/>
    </source>
</evidence>
<organism evidence="2 3">
    <name type="scientific">Brassica napus</name>
    <name type="common">Rape</name>
    <dbReference type="NCBI Taxonomy" id="3708"/>
    <lineage>
        <taxon>Eukaryota</taxon>
        <taxon>Viridiplantae</taxon>
        <taxon>Streptophyta</taxon>
        <taxon>Embryophyta</taxon>
        <taxon>Tracheophyta</taxon>
        <taxon>Spermatophyta</taxon>
        <taxon>Magnoliopsida</taxon>
        <taxon>eudicotyledons</taxon>
        <taxon>Gunneridae</taxon>
        <taxon>Pentapetalae</taxon>
        <taxon>rosids</taxon>
        <taxon>malvids</taxon>
        <taxon>Brassicales</taxon>
        <taxon>Brassicaceae</taxon>
        <taxon>Brassiceae</taxon>
        <taxon>Brassica</taxon>
    </lineage>
</organism>
<sequence length="437" mass="49998">MASSITSFDHHLPMSKRRLKSLSLRDYLLDDLSSCSSNGFKSLPRLLEADIKRSGILHRKRCSNCGLAFSHAVKKASTALLSAVKLLPFPSSSVKTPSPSRKKGMFSRSFSRNLWKKLSYREVNNVDDREIEGREQKIQRGRSLTFGEFLKESLDQPSNASFSGEATLSNSTGCDSTSVGSELFTNSEVTQSSGESETSKQNDAVGDGMEETRNRVVVMMSGDCVGSLVSDRSSVNDNREVSWLTNFQSFFCYLIKLLSNYHPALFTETHGKKLLRKSRRFETLVRLVPVDLEKRIEQYVERQDYDSHPMVQTEENQSENRATRLFALLKSRLTEEPSQLLASQKVDSLLLDFFREDGNTDTRDEHKLVKIVEEWLMRRQEEEYMFMSWEVEEKREIYVKEMKWGFINGDEQDYVVEELGNGFVTSLIDELILDLSL</sequence>
<feature type="compositionally biased region" description="Polar residues" evidence="1">
    <location>
        <begin position="187"/>
        <end position="202"/>
    </location>
</feature>
<dbReference type="Proteomes" id="UP000824890">
    <property type="component" value="Unassembled WGS sequence"/>
</dbReference>
<evidence type="ECO:0000313" key="2">
    <source>
        <dbReference type="EMBL" id="KAH0941650.1"/>
    </source>
</evidence>
<accession>A0ABQ8ELY0</accession>
<gene>
    <name evidence="2" type="ORF">HID58_001287</name>
</gene>
<protein>
    <recommendedName>
        <fullName evidence="4">DUF4378 domain-containing protein</fullName>
    </recommendedName>
</protein>
<name>A0ABQ8ELY0_BRANA</name>
<proteinExistence type="predicted"/>
<reference evidence="2 3" key="1">
    <citation type="submission" date="2021-05" db="EMBL/GenBank/DDBJ databases">
        <title>Genome Assembly of Synthetic Allotetraploid Brassica napus Reveals Homoeologous Exchanges between Subgenomes.</title>
        <authorList>
            <person name="Davis J.T."/>
        </authorList>
    </citation>
    <scope>NUCLEOTIDE SEQUENCE [LARGE SCALE GENOMIC DNA]</scope>
    <source>
        <strain evidence="3">cv. Da-Ae</strain>
        <tissue evidence="2">Seedling</tissue>
    </source>
</reference>
<feature type="region of interest" description="Disordered" evidence="1">
    <location>
        <begin position="187"/>
        <end position="209"/>
    </location>
</feature>